<evidence type="ECO:0000313" key="7">
    <source>
        <dbReference type="EMBL" id="SMA50833.1"/>
    </source>
</evidence>
<dbReference type="SUPFAM" id="SSF55718">
    <property type="entry name" value="SCP-like"/>
    <property type="match status" value="1"/>
</dbReference>
<evidence type="ECO:0000313" key="8">
    <source>
        <dbReference type="Proteomes" id="UP000196573"/>
    </source>
</evidence>
<dbReference type="Gene3D" id="3.30.1050.10">
    <property type="entry name" value="SCP2 sterol-binding domain"/>
    <property type="match status" value="1"/>
</dbReference>
<dbReference type="AlphaFoldDB" id="A0A1X7ARQ5"/>
<dbReference type="InterPro" id="IPR044097">
    <property type="entry name" value="Bds1/SdsA1_MBL-fold"/>
</dbReference>
<dbReference type="Pfam" id="PF00753">
    <property type="entry name" value="Lactamase_B"/>
    <property type="match status" value="1"/>
</dbReference>
<dbReference type="GO" id="GO:0018741">
    <property type="term" value="F:linear primary-alkylsulfatase activity"/>
    <property type="evidence" value="ECO:0007669"/>
    <property type="project" value="InterPro"/>
</dbReference>
<dbReference type="GO" id="GO:0004416">
    <property type="term" value="F:hydroxyacylglutathione hydrolase activity"/>
    <property type="evidence" value="ECO:0007669"/>
    <property type="project" value="UniProtKB-EC"/>
</dbReference>
<feature type="chain" id="PRO_5010890314" evidence="5">
    <location>
        <begin position="22"/>
        <end position="584"/>
    </location>
</feature>
<dbReference type="OrthoDB" id="9815874at2"/>
<dbReference type="PANTHER" id="PTHR43223:SF1">
    <property type="entry name" value="ALKYL_ARYL-SULFATASE BDS1"/>
    <property type="match status" value="1"/>
</dbReference>
<evidence type="ECO:0000256" key="5">
    <source>
        <dbReference type="SAM" id="SignalP"/>
    </source>
</evidence>
<dbReference type="Gene3D" id="3.60.15.30">
    <property type="entry name" value="Metallo-beta-lactamase domain"/>
    <property type="match status" value="1"/>
</dbReference>
<dbReference type="GO" id="GO:0046983">
    <property type="term" value="F:protein dimerization activity"/>
    <property type="evidence" value="ECO:0007669"/>
    <property type="project" value="InterPro"/>
</dbReference>
<comment type="similarity">
    <text evidence="4">Belongs to the metallo-beta-lactamase superfamily. Type III sulfatase family.</text>
</comment>
<dbReference type="Pfam" id="PF14864">
    <property type="entry name" value="Alkyl_sulf_C"/>
    <property type="match status" value="1"/>
</dbReference>
<name>A0A1X7ARQ5_9GAMM</name>
<dbReference type="SMART" id="SM00849">
    <property type="entry name" value="Lactamase_B"/>
    <property type="match status" value="1"/>
</dbReference>
<dbReference type="SUPFAM" id="SSF56281">
    <property type="entry name" value="Metallo-hydrolase/oxidoreductase"/>
    <property type="match status" value="1"/>
</dbReference>
<gene>
    <name evidence="7" type="primary">gloB_3</name>
    <name evidence="7" type="ORF">EHSB41UT_04650</name>
</gene>
<keyword evidence="8" id="KW-1185">Reference proteome</keyword>
<proteinExistence type="inferred from homology"/>
<dbReference type="RefSeq" id="WP_087113275.1">
    <property type="nucleotide sequence ID" value="NZ_CBCSCN010000015.1"/>
</dbReference>
<keyword evidence="2 7" id="KW-0378">Hydrolase</keyword>
<evidence type="ECO:0000256" key="1">
    <source>
        <dbReference type="ARBA" id="ARBA00022723"/>
    </source>
</evidence>
<dbReference type="InterPro" id="IPR036527">
    <property type="entry name" value="SCP2_sterol-bd_dom_sf"/>
</dbReference>
<reference evidence="7 8" key="1">
    <citation type="submission" date="2017-03" db="EMBL/GenBank/DDBJ databases">
        <authorList>
            <person name="Afonso C.L."/>
            <person name="Miller P.J."/>
            <person name="Scott M.A."/>
            <person name="Spackman E."/>
            <person name="Goraichik I."/>
            <person name="Dimitrov K.M."/>
            <person name="Suarez D.L."/>
            <person name="Swayne D.E."/>
        </authorList>
    </citation>
    <scope>NUCLEOTIDE SEQUENCE [LARGE SCALE GENOMIC DNA]</scope>
    <source>
        <strain evidence="7">SB41UT1</strain>
    </source>
</reference>
<evidence type="ECO:0000256" key="2">
    <source>
        <dbReference type="ARBA" id="ARBA00022801"/>
    </source>
</evidence>
<feature type="domain" description="Metallo-beta-lactamase" evidence="6">
    <location>
        <begin position="69"/>
        <end position="284"/>
    </location>
</feature>
<dbReference type="Pfam" id="PF14863">
    <property type="entry name" value="Alkyl_sulf_dimr"/>
    <property type="match status" value="1"/>
</dbReference>
<protein>
    <submittedName>
        <fullName evidence="7">Hydroxyacylglutathione hydrolase</fullName>
        <ecNumber evidence="7">3.1.2.6</ecNumber>
    </submittedName>
</protein>
<keyword evidence="3" id="KW-0862">Zinc</keyword>
<keyword evidence="5" id="KW-0732">Signal</keyword>
<dbReference type="EC" id="3.1.2.6" evidence="7"/>
<dbReference type="InterPro" id="IPR038536">
    <property type="entry name" value="Alkyl/aryl-sulf_dimr_sf"/>
</dbReference>
<evidence type="ECO:0000256" key="4">
    <source>
        <dbReference type="ARBA" id="ARBA00033751"/>
    </source>
</evidence>
<dbReference type="Gene3D" id="1.25.40.880">
    <property type="entry name" value="Alkyl sulfatase, dimerisation domain"/>
    <property type="match status" value="1"/>
</dbReference>
<dbReference type="CDD" id="cd07710">
    <property type="entry name" value="arylsulfatase_Sdsa1-like_MBL-fold"/>
    <property type="match status" value="1"/>
</dbReference>
<dbReference type="EMBL" id="FWPT01000017">
    <property type="protein sequence ID" value="SMA50833.1"/>
    <property type="molecule type" value="Genomic_DNA"/>
</dbReference>
<dbReference type="GO" id="GO:0018909">
    <property type="term" value="P:dodecyl sulfate metabolic process"/>
    <property type="evidence" value="ECO:0007669"/>
    <property type="project" value="InterPro"/>
</dbReference>
<dbReference type="InterPro" id="IPR029228">
    <property type="entry name" value="Alkyl_sulf_dimr"/>
</dbReference>
<keyword evidence="1" id="KW-0479">Metal-binding</keyword>
<dbReference type="InterPro" id="IPR001279">
    <property type="entry name" value="Metallo-B-lactamas"/>
</dbReference>
<dbReference type="InterPro" id="IPR052195">
    <property type="entry name" value="Bact_Alkyl/Aryl-Sulfatase"/>
</dbReference>
<dbReference type="InterPro" id="IPR029229">
    <property type="entry name" value="Alkyl_sulf_C"/>
</dbReference>
<dbReference type="PANTHER" id="PTHR43223">
    <property type="entry name" value="ALKYL/ARYL-SULFATASE"/>
    <property type="match status" value="1"/>
</dbReference>
<dbReference type="PROSITE" id="PS51257">
    <property type="entry name" value="PROKAR_LIPOPROTEIN"/>
    <property type="match status" value="1"/>
</dbReference>
<evidence type="ECO:0000256" key="3">
    <source>
        <dbReference type="ARBA" id="ARBA00022833"/>
    </source>
</evidence>
<feature type="signal peptide" evidence="5">
    <location>
        <begin position="1"/>
        <end position="21"/>
    </location>
</feature>
<dbReference type="InterPro" id="IPR036866">
    <property type="entry name" value="RibonucZ/Hydroxyglut_hydro"/>
</dbReference>
<organism evidence="7 8">
    <name type="scientific">Parendozoicomonas haliclonae</name>
    <dbReference type="NCBI Taxonomy" id="1960125"/>
    <lineage>
        <taxon>Bacteria</taxon>
        <taxon>Pseudomonadati</taxon>
        <taxon>Pseudomonadota</taxon>
        <taxon>Gammaproteobacteria</taxon>
        <taxon>Oceanospirillales</taxon>
        <taxon>Endozoicomonadaceae</taxon>
        <taxon>Parendozoicomonas</taxon>
    </lineage>
</organism>
<dbReference type="Proteomes" id="UP000196573">
    <property type="component" value="Unassembled WGS sequence"/>
</dbReference>
<dbReference type="GO" id="GO:0046872">
    <property type="term" value="F:metal ion binding"/>
    <property type="evidence" value="ECO:0007669"/>
    <property type="project" value="UniProtKB-KW"/>
</dbReference>
<accession>A0A1X7ARQ5</accession>
<sequence>MIIKRRAALLPLSLSAVLVLAGCGQNQTPETQANTRKEVHPLLKAHSYEFERKVYQVTDNVHVAVGFGLANSIMIEGDDGIIIVDVMESREAAEKVMAEFRKITDKPVKALIYTHNHADHILGGKGFAPDGEVDVYAHATTDAYINRIVNHLRPVITTRSSRMFGNILEPGDQGLVNAGIGPALDAGHGGGTPTLLRPTKTFDDTMNVEIAGVQLQLVHAPGETNDQLFVYLPEQKVLLPGDNIYKAFPNLYTIRGTANRDVMQWVGSLDLMRELAPEHLVPSHSRPISGQQQVAETLTMYRDGIQYVHDQTLRGMNQGLTEDQLVEAVKLPEPMVSHPYLQELYGTVEWSVRSIFNGYLGWFDGDAATLSKAPLQQRGENMLALVGKEKLLLSAREAIDNQQNRWALELISYMLFVEPDHQQAKAMKAEAMRNIGLATINPNGRNYYLTQAMELEGFVFPPEEITDEKLELLKSFPAGNFVQAMTVALNPEKSAGVDTSLNFNFTDRDQQFTLHVRNGIAEFVPGPNPQADIQIAVALDDWVDLVATGEGFARALANGTLEVEGGLTALPGLVSFLSMFDPMR</sequence>
<evidence type="ECO:0000259" key="6">
    <source>
        <dbReference type="SMART" id="SM00849"/>
    </source>
</evidence>